<evidence type="ECO:0000256" key="1">
    <source>
        <dbReference type="SAM" id="SignalP"/>
    </source>
</evidence>
<dbReference type="Gene3D" id="3.10.450.50">
    <property type="match status" value="1"/>
</dbReference>
<dbReference type="SUPFAM" id="SSF54427">
    <property type="entry name" value="NTF2-like"/>
    <property type="match status" value="1"/>
</dbReference>
<dbReference type="KEGG" id="apac:S7S_01960"/>
<protein>
    <recommendedName>
        <fullName evidence="4">SnoaL-like domain-containing protein</fullName>
    </recommendedName>
</protein>
<reference evidence="2 3" key="1">
    <citation type="journal article" date="2012" name="J. Bacteriol.">
        <title>Genome sequence of an alkane-degrading bacterium, Alcanivorax pacificus type strain W11-5, isolated from deep sea sediment.</title>
        <authorList>
            <person name="Lai Q."/>
            <person name="Shao Z."/>
        </authorList>
    </citation>
    <scope>NUCLEOTIDE SEQUENCE [LARGE SCALE GENOMIC DNA]</scope>
    <source>
        <strain evidence="2 3">W11-5</strain>
    </source>
</reference>
<dbReference type="EMBL" id="CP004387">
    <property type="protein sequence ID" value="AJD46814.1"/>
    <property type="molecule type" value="Genomic_DNA"/>
</dbReference>
<keyword evidence="3" id="KW-1185">Reference proteome</keyword>
<dbReference type="Proteomes" id="UP000006764">
    <property type="component" value="Chromosome"/>
</dbReference>
<proteinExistence type="predicted"/>
<dbReference type="STRING" id="391936.S7S_01960"/>
<feature type="chain" id="PRO_5002111183" description="SnoaL-like domain-containing protein" evidence="1">
    <location>
        <begin position="25"/>
        <end position="158"/>
    </location>
</feature>
<gene>
    <name evidence="2" type="ORF">S7S_01960</name>
</gene>
<evidence type="ECO:0000313" key="3">
    <source>
        <dbReference type="Proteomes" id="UP000006764"/>
    </source>
</evidence>
<evidence type="ECO:0000313" key="2">
    <source>
        <dbReference type="EMBL" id="AJD46814.1"/>
    </source>
</evidence>
<accession>A0A0B4XFI7</accession>
<evidence type="ECO:0008006" key="4">
    <source>
        <dbReference type="Google" id="ProtNLM"/>
    </source>
</evidence>
<sequence length="158" mass="17933">MRGNNGWLMIVMLGVSLLPWPASAAMARQEAVRFLAEYQAALETRSHDALKALFADDVRIRIDLEEAGGPSQRFTLTRARFLQQIFALWRFASEQAYTFSRPQYADSEDGTLTITVTQTEQRQLFGVEGGQRDVMTMVLDHRNGVLQIVDLHSSSRLW</sequence>
<dbReference type="InterPro" id="IPR032710">
    <property type="entry name" value="NTF2-like_dom_sf"/>
</dbReference>
<feature type="signal peptide" evidence="1">
    <location>
        <begin position="1"/>
        <end position="24"/>
    </location>
</feature>
<dbReference type="AlphaFoldDB" id="A0A0B4XFI7"/>
<organism evidence="2 3">
    <name type="scientific">Isoalcanivorax pacificus W11-5</name>
    <dbReference type="NCBI Taxonomy" id="391936"/>
    <lineage>
        <taxon>Bacteria</taxon>
        <taxon>Pseudomonadati</taxon>
        <taxon>Pseudomonadota</taxon>
        <taxon>Gammaproteobacteria</taxon>
        <taxon>Oceanospirillales</taxon>
        <taxon>Alcanivoracaceae</taxon>
        <taxon>Isoalcanivorax</taxon>
    </lineage>
</organism>
<name>A0A0B4XFI7_9GAMM</name>
<dbReference type="HOGENOM" id="CLU_1665717_0_0_6"/>
<keyword evidence="1" id="KW-0732">Signal</keyword>